<evidence type="ECO:0000256" key="5">
    <source>
        <dbReference type="ARBA" id="ARBA00022692"/>
    </source>
</evidence>
<feature type="transmembrane region" description="Helical" evidence="8">
    <location>
        <begin position="173"/>
        <end position="195"/>
    </location>
</feature>
<dbReference type="EMBL" id="JBBPCO010000015">
    <property type="protein sequence ID" value="MEK8090714.1"/>
    <property type="molecule type" value="Genomic_DNA"/>
</dbReference>
<dbReference type="Pfam" id="PF07690">
    <property type="entry name" value="MFS_1"/>
    <property type="match status" value="1"/>
</dbReference>
<evidence type="ECO:0000256" key="7">
    <source>
        <dbReference type="ARBA" id="ARBA00023136"/>
    </source>
</evidence>
<keyword evidence="4" id="KW-1003">Cell membrane</keyword>
<protein>
    <submittedName>
        <fullName evidence="10">DHA2 family efflux MFS transporter permease subunit</fullName>
    </submittedName>
</protein>
<dbReference type="Gene3D" id="1.20.1720.10">
    <property type="entry name" value="Multidrug resistance protein D"/>
    <property type="match status" value="1"/>
</dbReference>
<name>A0ABU9DB16_9PROT</name>
<reference evidence="10 11" key="1">
    <citation type="submission" date="2024-04" db="EMBL/GenBank/DDBJ databases">
        <authorList>
            <person name="Abashina T."/>
            <person name="Shaikin A."/>
        </authorList>
    </citation>
    <scope>NUCLEOTIDE SEQUENCE [LARGE SCALE GENOMIC DNA]</scope>
    <source>
        <strain evidence="10 11">AAFK</strain>
    </source>
</reference>
<feature type="transmembrane region" description="Helical" evidence="8">
    <location>
        <begin position="340"/>
        <end position="360"/>
    </location>
</feature>
<dbReference type="PANTHER" id="PTHR42718:SF9">
    <property type="entry name" value="MAJOR FACILITATOR SUPERFAMILY MULTIDRUG TRANSPORTER MFSC"/>
    <property type="match status" value="1"/>
</dbReference>
<organism evidence="10 11">
    <name type="scientific">Thermithiobacillus plumbiphilus</name>
    <dbReference type="NCBI Taxonomy" id="1729899"/>
    <lineage>
        <taxon>Bacteria</taxon>
        <taxon>Pseudomonadati</taxon>
        <taxon>Pseudomonadota</taxon>
        <taxon>Acidithiobacillia</taxon>
        <taxon>Acidithiobacillales</taxon>
        <taxon>Thermithiobacillaceae</taxon>
        <taxon>Thermithiobacillus</taxon>
    </lineage>
</organism>
<dbReference type="Proteomes" id="UP001446205">
    <property type="component" value="Unassembled WGS sequence"/>
</dbReference>
<evidence type="ECO:0000256" key="2">
    <source>
        <dbReference type="ARBA" id="ARBA00008537"/>
    </source>
</evidence>
<keyword evidence="7 8" id="KW-0472">Membrane</keyword>
<feature type="transmembrane region" description="Helical" evidence="8">
    <location>
        <begin position="402"/>
        <end position="424"/>
    </location>
</feature>
<evidence type="ECO:0000256" key="6">
    <source>
        <dbReference type="ARBA" id="ARBA00022989"/>
    </source>
</evidence>
<dbReference type="Gene3D" id="1.20.1250.20">
    <property type="entry name" value="MFS general substrate transporter like domains"/>
    <property type="match status" value="1"/>
</dbReference>
<comment type="similarity">
    <text evidence="2">Belongs to the major facilitator superfamily. EmrB family.</text>
</comment>
<keyword evidence="11" id="KW-1185">Reference proteome</keyword>
<dbReference type="InterPro" id="IPR020846">
    <property type="entry name" value="MFS_dom"/>
</dbReference>
<evidence type="ECO:0000313" key="11">
    <source>
        <dbReference type="Proteomes" id="UP001446205"/>
    </source>
</evidence>
<evidence type="ECO:0000256" key="1">
    <source>
        <dbReference type="ARBA" id="ARBA00004651"/>
    </source>
</evidence>
<evidence type="ECO:0000256" key="3">
    <source>
        <dbReference type="ARBA" id="ARBA00022448"/>
    </source>
</evidence>
<keyword evidence="6 8" id="KW-1133">Transmembrane helix</keyword>
<evidence type="ECO:0000313" key="10">
    <source>
        <dbReference type="EMBL" id="MEK8090714.1"/>
    </source>
</evidence>
<evidence type="ECO:0000256" key="4">
    <source>
        <dbReference type="ARBA" id="ARBA00022475"/>
    </source>
</evidence>
<feature type="transmembrane region" description="Helical" evidence="8">
    <location>
        <begin position="207"/>
        <end position="224"/>
    </location>
</feature>
<feature type="transmembrane region" description="Helical" evidence="8">
    <location>
        <begin position="314"/>
        <end position="333"/>
    </location>
</feature>
<comment type="caution">
    <text evidence="10">The sequence shown here is derived from an EMBL/GenBank/DDBJ whole genome shotgun (WGS) entry which is preliminary data.</text>
</comment>
<feature type="transmembrane region" description="Helical" evidence="8">
    <location>
        <begin position="366"/>
        <end position="390"/>
    </location>
</feature>
<feature type="domain" description="Major facilitator superfamily (MFS) profile" evidence="9">
    <location>
        <begin position="21"/>
        <end position="505"/>
    </location>
</feature>
<feature type="transmembrane region" description="Helical" evidence="8">
    <location>
        <begin position="274"/>
        <end position="294"/>
    </location>
</feature>
<feature type="transmembrane region" description="Helical" evidence="8">
    <location>
        <begin position="236"/>
        <end position="254"/>
    </location>
</feature>
<dbReference type="RefSeq" id="WP_341371770.1">
    <property type="nucleotide sequence ID" value="NZ_JBBPCO010000015.1"/>
</dbReference>
<dbReference type="PROSITE" id="PS50850">
    <property type="entry name" value="MFS"/>
    <property type="match status" value="1"/>
</dbReference>
<dbReference type="CDD" id="cd17503">
    <property type="entry name" value="MFS_LmrB_MDR_like"/>
    <property type="match status" value="1"/>
</dbReference>
<proteinExistence type="inferred from homology"/>
<sequence length="517" mass="56467">MSTAAAPAAAQLPQGSERILISIAVMLATVMQVLDMTIVNVALPHMMGSLSASADQITWVLTSYLVAAAIFTPLTGYLTNRLGQKRFLLISITGFISASVLCGLAQNLTEIVLFRLLQGIFGAPLVPLSQSIMSNTFPPEQRGRAMAFWGMGVMAGPIMGPTLGGYLTEAINWRWVFLINLPVGLLSLFMVLRYIRDTPRRTVPTDWTGLGLMALGIGAMQIVLDRGNQEDWFSSYFILSMALLSGLSLVTFVLRGWNNPHNIVNLKLFKDRNFATATVMMGVFGLGLFGTVALQPLLLQELLGYPVLTSGLVIAPRGIATMFSMLVVSRLIVRFDPRIIIGTGMIIAGLGTYYMTYYSLDIDIWWVVWPGLLQGLGLGFIFVPLSAMALETIPRQAAAEAAGLFSLFRTVGSAVGISVATTVLSRQNQVTWNEIGAHVQPFNPALAAWLDHMHMSLEDPQTLALLGQQVAAQARMLAFVDVFWMIALSFVVMLPFLLVMRRPAHQQRGRVEAPVME</sequence>
<feature type="transmembrane region" description="Helical" evidence="8">
    <location>
        <begin position="87"/>
        <end position="106"/>
    </location>
</feature>
<comment type="subcellular location">
    <subcellularLocation>
        <location evidence="1">Cell membrane</location>
        <topology evidence="1">Multi-pass membrane protein</topology>
    </subcellularLocation>
</comment>
<keyword evidence="3" id="KW-0813">Transport</keyword>
<gene>
    <name evidence="10" type="ORF">WOB96_13230</name>
</gene>
<feature type="transmembrane region" description="Helical" evidence="8">
    <location>
        <begin position="112"/>
        <end position="133"/>
    </location>
</feature>
<dbReference type="InterPro" id="IPR004638">
    <property type="entry name" value="EmrB-like"/>
</dbReference>
<accession>A0ABU9DB16</accession>
<dbReference type="InterPro" id="IPR036259">
    <property type="entry name" value="MFS_trans_sf"/>
</dbReference>
<evidence type="ECO:0000256" key="8">
    <source>
        <dbReference type="SAM" id="Phobius"/>
    </source>
</evidence>
<dbReference type="InterPro" id="IPR011701">
    <property type="entry name" value="MFS"/>
</dbReference>
<feature type="transmembrane region" description="Helical" evidence="8">
    <location>
        <begin position="19"/>
        <end position="39"/>
    </location>
</feature>
<keyword evidence="5 8" id="KW-0812">Transmembrane</keyword>
<dbReference type="NCBIfam" id="TIGR00711">
    <property type="entry name" value="efflux_EmrB"/>
    <property type="match status" value="1"/>
</dbReference>
<evidence type="ECO:0000259" key="9">
    <source>
        <dbReference type="PROSITE" id="PS50850"/>
    </source>
</evidence>
<dbReference type="PANTHER" id="PTHR42718">
    <property type="entry name" value="MAJOR FACILITATOR SUPERFAMILY MULTIDRUG TRANSPORTER MFSC"/>
    <property type="match status" value="1"/>
</dbReference>
<feature type="transmembrane region" description="Helical" evidence="8">
    <location>
        <begin position="145"/>
        <end position="167"/>
    </location>
</feature>
<feature type="transmembrane region" description="Helical" evidence="8">
    <location>
        <begin position="59"/>
        <end position="80"/>
    </location>
</feature>
<feature type="transmembrane region" description="Helical" evidence="8">
    <location>
        <begin position="482"/>
        <end position="500"/>
    </location>
</feature>
<dbReference type="SUPFAM" id="SSF103473">
    <property type="entry name" value="MFS general substrate transporter"/>
    <property type="match status" value="1"/>
</dbReference>